<accession>X6PAY8</accession>
<name>X6PAY8_RETFI</name>
<proteinExistence type="predicted"/>
<comment type="caution">
    <text evidence="1">The sequence shown here is derived from an EMBL/GenBank/DDBJ whole genome shotgun (WGS) entry which is preliminary data.</text>
</comment>
<dbReference type="EMBL" id="ASPP01001386">
    <property type="protein sequence ID" value="ETO35710.1"/>
    <property type="molecule type" value="Genomic_DNA"/>
</dbReference>
<gene>
    <name evidence="1" type="ORF">RFI_01353</name>
</gene>
<dbReference type="Proteomes" id="UP000023152">
    <property type="component" value="Unassembled WGS sequence"/>
</dbReference>
<sequence>MSYDFKYLDSNPLSDLSVGEVNNMCQKLHEFSRIIVSQLGTKEESENSMFQDANFWYEMTVQLSRMNRYLIKLVIQPKCGKEHFTESKQKDFHLFVQRHMLPFLERHQLLSNIDTIVYQIAYPCGSKPLKTDPYYVLYGTGKVQHATPFSKIPLELSADTFCEINLAMEENQMRHAIEWLQPMLNTNTNTNANANDQKGEKKLRREIIPFVLELFTQFQNSKYQLKRVMSFSPCPRVIADARFHFHKYLKCGFECYYSKNQTLMADAQHDYQTHCQWTVEHENGFVILFSYSTNFKKEKIN</sequence>
<evidence type="ECO:0000313" key="1">
    <source>
        <dbReference type="EMBL" id="ETO35710.1"/>
    </source>
</evidence>
<protein>
    <submittedName>
        <fullName evidence="1">Uncharacterized protein</fullName>
    </submittedName>
</protein>
<organism evidence="1 2">
    <name type="scientific">Reticulomyxa filosa</name>
    <dbReference type="NCBI Taxonomy" id="46433"/>
    <lineage>
        <taxon>Eukaryota</taxon>
        <taxon>Sar</taxon>
        <taxon>Rhizaria</taxon>
        <taxon>Retaria</taxon>
        <taxon>Foraminifera</taxon>
        <taxon>Monothalamids</taxon>
        <taxon>Reticulomyxidae</taxon>
        <taxon>Reticulomyxa</taxon>
    </lineage>
</organism>
<reference evidence="1 2" key="1">
    <citation type="journal article" date="2013" name="Curr. Biol.">
        <title>The Genome of the Foraminiferan Reticulomyxa filosa.</title>
        <authorList>
            <person name="Glockner G."/>
            <person name="Hulsmann N."/>
            <person name="Schleicher M."/>
            <person name="Noegel A.A."/>
            <person name="Eichinger L."/>
            <person name="Gallinger C."/>
            <person name="Pawlowski J."/>
            <person name="Sierra R."/>
            <person name="Euteneuer U."/>
            <person name="Pillet L."/>
            <person name="Moustafa A."/>
            <person name="Platzer M."/>
            <person name="Groth M."/>
            <person name="Szafranski K."/>
            <person name="Schliwa M."/>
        </authorList>
    </citation>
    <scope>NUCLEOTIDE SEQUENCE [LARGE SCALE GENOMIC DNA]</scope>
</reference>
<dbReference type="AlphaFoldDB" id="X6PAY8"/>
<evidence type="ECO:0000313" key="2">
    <source>
        <dbReference type="Proteomes" id="UP000023152"/>
    </source>
</evidence>
<keyword evidence="2" id="KW-1185">Reference proteome</keyword>